<accession>A0A6A6E318</accession>
<dbReference type="OrthoDB" id="2187549at2759"/>
<name>A0A6A6E318_9PEZI</name>
<gene>
    <name evidence="2" type="ORF">K469DRAFT_666018</name>
</gene>
<dbReference type="InterPro" id="IPR039127">
    <property type="entry name" value="Trm112"/>
</dbReference>
<reference evidence="2" key="1">
    <citation type="journal article" date="2020" name="Stud. Mycol.">
        <title>101 Dothideomycetes genomes: a test case for predicting lifestyles and emergence of pathogens.</title>
        <authorList>
            <person name="Haridas S."/>
            <person name="Albert R."/>
            <person name="Binder M."/>
            <person name="Bloem J."/>
            <person name="Labutti K."/>
            <person name="Salamov A."/>
            <person name="Andreopoulos B."/>
            <person name="Baker S."/>
            <person name="Barry K."/>
            <person name="Bills G."/>
            <person name="Bluhm B."/>
            <person name="Cannon C."/>
            <person name="Castanera R."/>
            <person name="Culley D."/>
            <person name="Daum C."/>
            <person name="Ezra D."/>
            <person name="Gonzalez J."/>
            <person name="Henrissat B."/>
            <person name="Kuo A."/>
            <person name="Liang C."/>
            <person name="Lipzen A."/>
            <person name="Lutzoni F."/>
            <person name="Magnuson J."/>
            <person name="Mondo S."/>
            <person name="Nolan M."/>
            <person name="Ohm R."/>
            <person name="Pangilinan J."/>
            <person name="Park H.-J."/>
            <person name="Ramirez L."/>
            <person name="Alfaro M."/>
            <person name="Sun H."/>
            <person name="Tritt A."/>
            <person name="Yoshinaga Y."/>
            <person name="Zwiers L.-H."/>
            <person name="Turgeon B."/>
            <person name="Goodwin S."/>
            <person name="Spatafora J."/>
            <person name="Crous P."/>
            <person name="Grigoriev I."/>
        </authorList>
    </citation>
    <scope>NUCLEOTIDE SEQUENCE</scope>
    <source>
        <strain evidence="2">CBS 207.26</strain>
    </source>
</reference>
<organism evidence="2 3">
    <name type="scientific">Zopfia rhizophila CBS 207.26</name>
    <dbReference type="NCBI Taxonomy" id="1314779"/>
    <lineage>
        <taxon>Eukaryota</taxon>
        <taxon>Fungi</taxon>
        <taxon>Dikarya</taxon>
        <taxon>Ascomycota</taxon>
        <taxon>Pezizomycotina</taxon>
        <taxon>Dothideomycetes</taxon>
        <taxon>Dothideomycetes incertae sedis</taxon>
        <taxon>Zopfiaceae</taxon>
        <taxon>Zopfia</taxon>
    </lineage>
</organism>
<evidence type="ECO:0000313" key="2">
    <source>
        <dbReference type="EMBL" id="KAF2185122.1"/>
    </source>
</evidence>
<proteinExistence type="inferred from homology"/>
<evidence type="ECO:0000313" key="3">
    <source>
        <dbReference type="Proteomes" id="UP000800200"/>
    </source>
</evidence>
<dbReference type="EMBL" id="ML994635">
    <property type="protein sequence ID" value="KAF2185122.1"/>
    <property type="molecule type" value="Genomic_DNA"/>
</dbReference>
<comment type="similarity">
    <text evidence="1">Belongs to the TRM112 family.</text>
</comment>
<keyword evidence="3" id="KW-1185">Reference proteome</keyword>
<dbReference type="GO" id="GO:0070476">
    <property type="term" value="P:rRNA (guanine-N7)-methylation"/>
    <property type="evidence" value="ECO:0007669"/>
    <property type="project" value="TreeGrafter"/>
</dbReference>
<evidence type="ECO:0000256" key="1">
    <source>
        <dbReference type="ARBA" id="ARBA00007980"/>
    </source>
</evidence>
<sequence>MKILTLNFLTCARKLCKSSNTAFPLHPKEADLEIVETEINVLFLKNIMGRLMWEELKGVVGELGLPDLPPTPPEPETLVETKLQAPEGDNTGLNIEKAEVPSQIAKDLHRVLLETCVKEGKLVCGNCGHEYAVREGIANFLLPGHLV</sequence>
<dbReference type="Gene3D" id="2.20.25.10">
    <property type="match status" value="1"/>
</dbReference>
<dbReference type="Pfam" id="PF03966">
    <property type="entry name" value="Trm112p"/>
    <property type="match status" value="1"/>
</dbReference>
<dbReference type="GO" id="GO:0030488">
    <property type="term" value="P:tRNA methylation"/>
    <property type="evidence" value="ECO:0007669"/>
    <property type="project" value="TreeGrafter"/>
</dbReference>
<dbReference type="Proteomes" id="UP000800200">
    <property type="component" value="Unassembled WGS sequence"/>
</dbReference>
<protein>
    <submittedName>
        <fullName evidence="2">Trm112p-domain-containing protein</fullName>
    </submittedName>
</protein>
<dbReference type="InterPro" id="IPR005651">
    <property type="entry name" value="Trm112-like"/>
</dbReference>
<dbReference type="GO" id="GO:0046982">
    <property type="term" value="F:protein heterodimerization activity"/>
    <property type="evidence" value="ECO:0007669"/>
    <property type="project" value="InterPro"/>
</dbReference>
<dbReference type="PANTHER" id="PTHR12773:SF0">
    <property type="entry name" value="MULTIFUNCTIONAL METHYLTRANSFERASE SUBUNIT TRM112-LIKE PROTEIN"/>
    <property type="match status" value="1"/>
</dbReference>
<dbReference type="AlphaFoldDB" id="A0A6A6E318"/>
<dbReference type="SUPFAM" id="SSF158997">
    <property type="entry name" value="Trm112p-like"/>
    <property type="match status" value="1"/>
</dbReference>
<dbReference type="PANTHER" id="PTHR12773">
    <property type="entry name" value="UPF0315 PROTEIN-RELATED"/>
    <property type="match status" value="1"/>
</dbReference>